<organism evidence="2 3">
    <name type="scientific">Alosa alosa</name>
    <name type="common">allis shad</name>
    <dbReference type="NCBI Taxonomy" id="278164"/>
    <lineage>
        <taxon>Eukaryota</taxon>
        <taxon>Metazoa</taxon>
        <taxon>Chordata</taxon>
        <taxon>Craniata</taxon>
        <taxon>Vertebrata</taxon>
        <taxon>Euteleostomi</taxon>
        <taxon>Actinopterygii</taxon>
        <taxon>Neopterygii</taxon>
        <taxon>Teleostei</taxon>
        <taxon>Clupei</taxon>
        <taxon>Clupeiformes</taxon>
        <taxon>Clupeoidei</taxon>
        <taxon>Clupeidae</taxon>
        <taxon>Alosa</taxon>
    </lineage>
</organism>
<reference evidence="2" key="1">
    <citation type="submission" date="2020-10" db="EMBL/GenBank/DDBJ databases">
        <title>Chromosome-scale genome assembly of the Allis shad, Alosa alosa.</title>
        <authorList>
            <person name="Margot Z."/>
            <person name="Christophe K."/>
            <person name="Cabau C."/>
            <person name="Louis A."/>
            <person name="Berthelot C."/>
            <person name="Parey E."/>
            <person name="Roest Crollius H."/>
            <person name="Montfort J."/>
            <person name="Robinson-Rechavi M."/>
            <person name="Bucao C."/>
            <person name="Bouchez O."/>
            <person name="Gislard M."/>
            <person name="Lluch J."/>
            <person name="Milhes M."/>
            <person name="Lampietro C."/>
            <person name="Lopez Roques C."/>
            <person name="Donnadieu C."/>
            <person name="Braasch I."/>
            <person name="Desvignes T."/>
            <person name="Postlethwait J."/>
            <person name="Bobe J."/>
            <person name="Guiguen Y."/>
        </authorList>
    </citation>
    <scope>NUCLEOTIDE SEQUENCE</scope>
    <source>
        <strain evidence="2">M-15738</strain>
        <tissue evidence="2">Blood</tissue>
    </source>
</reference>
<evidence type="ECO:0000313" key="2">
    <source>
        <dbReference type="EMBL" id="KAG5277276.1"/>
    </source>
</evidence>
<proteinExistence type="predicted"/>
<sequence>SRCRETRANCVAVATGAGEVCFASSLIPGDATLTQVPSRPEPTWTGPSPLTAALTPSSAHAEFVLILQRYAD</sequence>
<dbReference type="EMBL" id="JADWDJ010000008">
    <property type="protein sequence ID" value="KAG5277276.1"/>
    <property type="molecule type" value="Genomic_DNA"/>
</dbReference>
<evidence type="ECO:0000313" key="3">
    <source>
        <dbReference type="Proteomes" id="UP000823561"/>
    </source>
</evidence>
<name>A0AAV6GTW6_9TELE</name>
<gene>
    <name evidence="2" type="ORF">AALO_G00115680</name>
</gene>
<feature type="region of interest" description="Disordered" evidence="1">
    <location>
        <begin position="33"/>
        <end position="52"/>
    </location>
</feature>
<dbReference type="AlphaFoldDB" id="A0AAV6GTW6"/>
<keyword evidence="3" id="KW-1185">Reference proteome</keyword>
<feature type="non-terminal residue" evidence="2">
    <location>
        <position position="1"/>
    </location>
</feature>
<accession>A0AAV6GTW6</accession>
<comment type="caution">
    <text evidence="2">The sequence shown here is derived from an EMBL/GenBank/DDBJ whole genome shotgun (WGS) entry which is preliminary data.</text>
</comment>
<dbReference type="Proteomes" id="UP000823561">
    <property type="component" value="Chromosome 8"/>
</dbReference>
<evidence type="ECO:0000256" key="1">
    <source>
        <dbReference type="SAM" id="MobiDB-lite"/>
    </source>
</evidence>
<protein>
    <submittedName>
        <fullName evidence="2">Uncharacterized protein</fullName>
    </submittedName>
</protein>